<accession>A0A0E9S4C1</accession>
<organism evidence="1">
    <name type="scientific">Anguilla anguilla</name>
    <name type="common">European freshwater eel</name>
    <name type="synonym">Muraena anguilla</name>
    <dbReference type="NCBI Taxonomy" id="7936"/>
    <lineage>
        <taxon>Eukaryota</taxon>
        <taxon>Metazoa</taxon>
        <taxon>Chordata</taxon>
        <taxon>Craniata</taxon>
        <taxon>Vertebrata</taxon>
        <taxon>Euteleostomi</taxon>
        <taxon>Actinopterygii</taxon>
        <taxon>Neopterygii</taxon>
        <taxon>Teleostei</taxon>
        <taxon>Anguilliformes</taxon>
        <taxon>Anguillidae</taxon>
        <taxon>Anguilla</taxon>
    </lineage>
</organism>
<evidence type="ECO:0000313" key="1">
    <source>
        <dbReference type="EMBL" id="JAH36067.1"/>
    </source>
</evidence>
<name>A0A0E9S4C1_ANGAN</name>
<dbReference type="EMBL" id="GBXM01072510">
    <property type="protein sequence ID" value="JAH36067.1"/>
    <property type="molecule type" value="Transcribed_RNA"/>
</dbReference>
<protein>
    <submittedName>
        <fullName evidence="1">Uncharacterized protein</fullName>
    </submittedName>
</protein>
<proteinExistence type="predicted"/>
<reference evidence="1" key="1">
    <citation type="submission" date="2014-11" db="EMBL/GenBank/DDBJ databases">
        <authorList>
            <person name="Amaro Gonzalez C."/>
        </authorList>
    </citation>
    <scope>NUCLEOTIDE SEQUENCE</scope>
</reference>
<dbReference type="AlphaFoldDB" id="A0A0E9S4C1"/>
<reference evidence="1" key="2">
    <citation type="journal article" date="2015" name="Fish Shellfish Immunol.">
        <title>Early steps in the European eel (Anguilla anguilla)-Vibrio vulnificus interaction in the gills: Role of the RtxA13 toxin.</title>
        <authorList>
            <person name="Callol A."/>
            <person name="Pajuelo D."/>
            <person name="Ebbesson L."/>
            <person name="Teles M."/>
            <person name="MacKenzie S."/>
            <person name="Amaro C."/>
        </authorList>
    </citation>
    <scope>NUCLEOTIDE SEQUENCE</scope>
</reference>
<sequence length="50" mass="5894">MRMFMKRSPRFSGSAETGIQPIRCRQCSDIFKSKLTNLWAETIFRLDILI</sequence>